<reference evidence="4 6" key="2">
    <citation type="journal article" date="2013" name="Nature">
        <title>Insights into bilaterian evolution from three spiralian genomes.</title>
        <authorList>
            <person name="Simakov O."/>
            <person name="Marletaz F."/>
            <person name="Cho S.J."/>
            <person name="Edsinger-Gonzales E."/>
            <person name="Havlak P."/>
            <person name="Hellsten U."/>
            <person name="Kuo D.H."/>
            <person name="Larsson T."/>
            <person name="Lv J."/>
            <person name="Arendt D."/>
            <person name="Savage R."/>
            <person name="Osoegawa K."/>
            <person name="de Jong P."/>
            <person name="Grimwood J."/>
            <person name="Chapman J.A."/>
            <person name="Shapiro H."/>
            <person name="Aerts A."/>
            <person name="Otillar R.P."/>
            <person name="Terry A.Y."/>
            <person name="Boore J.L."/>
            <person name="Grigoriev I.V."/>
            <person name="Lindberg D.R."/>
            <person name="Seaver E.C."/>
            <person name="Weisblat D.A."/>
            <person name="Putnam N.H."/>
            <person name="Rokhsar D.S."/>
        </authorList>
    </citation>
    <scope>NUCLEOTIDE SEQUENCE</scope>
    <source>
        <strain evidence="4 6">I ESC-2004</strain>
    </source>
</reference>
<dbReference type="Proteomes" id="UP000014760">
    <property type="component" value="Unassembled WGS sequence"/>
</dbReference>
<dbReference type="InterPro" id="IPR016130">
    <property type="entry name" value="Tyr_Pase_AS"/>
</dbReference>
<reference evidence="5" key="3">
    <citation type="submission" date="2015-06" db="UniProtKB">
        <authorList>
            <consortium name="EnsemblMetazoa"/>
        </authorList>
    </citation>
    <scope>IDENTIFICATION</scope>
</reference>
<dbReference type="PROSITE" id="PS50056">
    <property type="entry name" value="TYR_PHOSPHATASE_2"/>
    <property type="match status" value="1"/>
</dbReference>
<dbReference type="HOGENOM" id="CLU_001645_9_1_1"/>
<dbReference type="InterPro" id="IPR000242">
    <property type="entry name" value="PTP_cat"/>
</dbReference>
<dbReference type="EMBL" id="AMQN01011175">
    <property type="status" value="NOT_ANNOTATED_CDS"/>
    <property type="molecule type" value="Genomic_DNA"/>
</dbReference>
<dbReference type="EMBL" id="KB308736">
    <property type="protein sequence ID" value="ELT96726.1"/>
    <property type="molecule type" value="Genomic_DNA"/>
</dbReference>
<evidence type="ECO:0000313" key="4">
    <source>
        <dbReference type="EMBL" id="ELT96726.1"/>
    </source>
</evidence>
<dbReference type="GO" id="GO:0004725">
    <property type="term" value="F:protein tyrosine phosphatase activity"/>
    <property type="evidence" value="ECO:0007669"/>
    <property type="project" value="InterPro"/>
</dbReference>
<evidence type="ECO:0000313" key="6">
    <source>
        <dbReference type="Proteomes" id="UP000014760"/>
    </source>
</evidence>
<reference evidence="6" key="1">
    <citation type="submission" date="2012-12" db="EMBL/GenBank/DDBJ databases">
        <authorList>
            <person name="Hellsten U."/>
            <person name="Grimwood J."/>
            <person name="Chapman J.A."/>
            <person name="Shapiro H."/>
            <person name="Aerts A."/>
            <person name="Otillar R.P."/>
            <person name="Terry A.Y."/>
            <person name="Boore J.L."/>
            <person name="Simakov O."/>
            <person name="Marletaz F."/>
            <person name="Cho S.-J."/>
            <person name="Edsinger-Gonzales E."/>
            <person name="Havlak P."/>
            <person name="Kuo D.-H."/>
            <person name="Larsson T."/>
            <person name="Lv J."/>
            <person name="Arendt D."/>
            <person name="Savage R."/>
            <person name="Osoegawa K."/>
            <person name="de Jong P."/>
            <person name="Lindberg D.R."/>
            <person name="Seaver E.C."/>
            <person name="Weisblat D.A."/>
            <person name="Putnam N.H."/>
            <person name="Grigoriev I.V."/>
            <person name="Rokhsar D.S."/>
        </authorList>
    </citation>
    <scope>NUCLEOTIDE SEQUENCE</scope>
    <source>
        <strain evidence="6">I ESC-2004</strain>
    </source>
</reference>
<feature type="compositionally biased region" description="Basic and acidic residues" evidence="1">
    <location>
        <begin position="28"/>
        <end position="37"/>
    </location>
</feature>
<dbReference type="STRING" id="283909.R7TZ95"/>
<feature type="region of interest" description="Disordered" evidence="1">
    <location>
        <begin position="15"/>
        <end position="37"/>
    </location>
</feature>
<dbReference type="InterPro" id="IPR000387">
    <property type="entry name" value="Tyr_Pase_dom"/>
</dbReference>
<dbReference type="SMART" id="SM00404">
    <property type="entry name" value="PTPc_motif"/>
    <property type="match status" value="1"/>
</dbReference>
<sequence>MKMAAMNGLTITAESFLEQPDDPLTSDPDVRAPKDERRKDLEAKLAAGQVFVEFEQVPKKRVRYEVAVSTTESNIDRNRFKDVLPYDDNRVKLTPSKSNPLGYINASHIRLKIADENWWYIAAQGPMDNTAQHFWQMVWEQEVEVIAMLTKLMEHGKPKCFRYWPEARGPKHALKFGDYQVSLKFTNVSGSYCTSGLFLYHKRCKKERLVWHLQYTDWPDHGCPEDPAGFLDFLNEIDAVRRQRLMEKRALTTIPVLIHCTAGVGRSGVTILTEIMKACFEFNEMADVPTMLMRLREQRMYLVQTVSQYSFIYQTLVEYLKGSRLI</sequence>
<feature type="domain" description="Tyrosine specific protein phosphatases" evidence="3">
    <location>
        <begin position="231"/>
        <end position="310"/>
    </location>
</feature>
<name>R7TZ95_CAPTE</name>
<dbReference type="EnsemblMetazoa" id="CapteT172805">
    <property type="protein sequence ID" value="CapteP172805"/>
    <property type="gene ID" value="CapteG172805"/>
</dbReference>
<keyword evidence="6" id="KW-1185">Reference proteome</keyword>
<gene>
    <name evidence="4" type="ORF">CAPTEDRAFT_172805</name>
</gene>
<evidence type="ECO:0000256" key="1">
    <source>
        <dbReference type="SAM" id="MobiDB-lite"/>
    </source>
</evidence>
<feature type="domain" description="Tyrosine-protein phosphatase" evidence="2">
    <location>
        <begin position="50"/>
        <end position="319"/>
    </location>
</feature>
<dbReference type="OMA" id="CKKGLHM"/>
<dbReference type="PROSITE" id="PS00383">
    <property type="entry name" value="TYR_PHOSPHATASE_1"/>
    <property type="match status" value="1"/>
</dbReference>
<evidence type="ECO:0008006" key="7">
    <source>
        <dbReference type="Google" id="ProtNLM"/>
    </source>
</evidence>
<proteinExistence type="predicted"/>
<dbReference type="PANTHER" id="PTHR45706">
    <property type="entry name" value="TYROSINE-PROTEIN PHOSPHATASE"/>
    <property type="match status" value="1"/>
</dbReference>
<dbReference type="AlphaFoldDB" id="R7TZ95"/>
<evidence type="ECO:0000259" key="3">
    <source>
        <dbReference type="PROSITE" id="PS50056"/>
    </source>
</evidence>
<dbReference type="SUPFAM" id="SSF52799">
    <property type="entry name" value="(Phosphotyrosine protein) phosphatases II"/>
    <property type="match status" value="1"/>
</dbReference>
<dbReference type="PRINTS" id="PR00700">
    <property type="entry name" value="PRTYPHPHTASE"/>
</dbReference>
<dbReference type="InterPro" id="IPR029021">
    <property type="entry name" value="Prot-tyrosine_phosphatase-like"/>
</dbReference>
<dbReference type="Pfam" id="PF00102">
    <property type="entry name" value="Y_phosphatase"/>
    <property type="match status" value="1"/>
</dbReference>
<dbReference type="OrthoDB" id="5854685at2759"/>
<accession>R7TZ95</accession>
<dbReference type="PROSITE" id="PS50055">
    <property type="entry name" value="TYR_PHOSPHATASE_PTP"/>
    <property type="match status" value="1"/>
</dbReference>
<dbReference type="InterPro" id="IPR003595">
    <property type="entry name" value="Tyr_Pase_cat"/>
</dbReference>
<dbReference type="Gene3D" id="3.90.190.10">
    <property type="entry name" value="Protein tyrosine phosphatase superfamily"/>
    <property type="match status" value="1"/>
</dbReference>
<organism evidence="4">
    <name type="scientific">Capitella teleta</name>
    <name type="common">Polychaete worm</name>
    <dbReference type="NCBI Taxonomy" id="283909"/>
    <lineage>
        <taxon>Eukaryota</taxon>
        <taxon>Metazoa</taxon>
        <taxon>Spiralia</taxon>
        <taxon>Lophotrochozoa</taxon>
        <taxon>Annelida</taxon>
        <taxon>Polychaeta</taxon>
        <taxon>Sedentaria</taxon>
        <taxon>Scolecida</taxon>
        <taxon>Capitellidae</taxon>
        <taxon>Capitella</taxon>
    </lineage>
</organism>
<protein>
    <recommendedName>
        <fullName evidence="7">Protein-tyrosine-phosphatase</fullName>
    </recommendedName>
</protein>
<dbReference type="PANTHER" id="PTHR45706:SF1">
    <property type="entry name" value="PEZ, ISOFORM A"/>
    <property type="match status" value="1"/>
</dbReference>
<evidence type="ECO:0000259" key="2">
    <source>
        <dbReference type="PROSITE" id="PS50055"/>
    </source>
</evidence>
<dbReference type="SMART" id="SM00194">
    <property type="entry name" value="PTPc"/>
    <property type="match status" value="1"/>
</dbReference>
<evidence type="ECO:0000313" key="5">
    <source>
        <dbReference type="EnsemblMetazoa" id="CapteP172805"/>
    </source>
</evidence>